<comment type="caution">
    <text evidence="2">The sequence shown here is derived from an EMBL/GenBank/DDBJ whole genome shotgun (WGS) entry which is preliminary data.</text>
</comment>
<dbReference type="Gene3D" id="3.90.640.10">
    <property type="entry name" value="Actin, Chain A, domain 4"/>
    <property type="match status" value="1"/>
</dbReference>
<reference evidence="2 3" key="1">
    <citation type="submission" date="2014-02" db="EMBL/GenBank/DDBJ databases">
        <title>Single nucleus genome sequencing reveals high similarity among nuclei of an endomycorrhizal fungus.</title>
        <authorList>
            <person name="Lin K."/>
            <person name="Geurts R."/>
            <person name="Zhang Z."/>
            <person name="Limpens E."/>
            <person name="Saunders D.G."/>
            <person name="Mu D."/>
            <person name="Pang E."/>
            <person name="Cao H."/>
            <person name="Cha H."/>
            <person name="Lin T."/>
            <person name="Zhou Q."/>
            <person name="Shang Y."/>
            <person name="Li Y."/>
            <person name="Ivanov S."/>
            <person name="Sharma T."/>
            <person name="Velzen R.V."/>
            <person name="Ruijter N.D."/>
            <person name="Aanen D.K."/>
            <person name="Win J."/>
            <person name="Kamoun S."/>
            <person name="Bisseling T."/>
            <person name="Huang S."/>
        </authorList>
    </citation>
    <scope>NUCLEOTIDE SEQUENCE [LARGE SCALE GENOMIC DNA]</scope>
    <source>
        <strain evidence="3">DAOM197198w</strain>
    </source>
</reference>
<dbReference type="Gene3D" id="3.30.420.40">
    <property type="match status" value="2"/>
</dbReference>
<feature type="coiled-coil region" evidence="1">
    <location>
        <begin position="27"/>
        <end position="208"/>
    </location>
</feature>
<evidence type="ECO:0000313" key="2">
    <source>
        <dbReference type="EMBL" id="EXX60835.1"/>
    </source>
</evidence>
<evidence type="ECO:0008006" key="4">
    <source>
        <dbReference type="Google" id="ProtNLM"/>
    </source>
</evidence>
<organism evidence="2 3">
    <name type="scientific">Rhizophagus irregularis (strain DAOM 197198w)</name>
    <name type="common">Glomus intraradices</name>
    <dbReference type="NCBI Taxonomy" id="1432141"/>
    <lineage>
        <taxon>Eukaryota</taxon>
        <taxon>Fungi</taxon>
        <taxon>Fungi incertae sedis</taxon>
        <taxon>Mucoromycota</taxon>
        <taxon>Glomeromycotina</taxon>
        <taxon>Glomeromycetes</taxon>
        <taxon>Glomerales</taxon>
        <taxon>Glomeraceae</taxon>
        <taxon>Rhizophagus</taxon>
    </lineage>
</organism>
<dbReference type="HOGENOM" id="CLU_009958_7_1_1"/>
<protein>
    <recommendedName>
        <fullName evidence="4">Hsp70 family protein</fullName>
    </recommendedName>
</protein>
<evidence type="ECO:0000256" key="1">
    <source>
        <dbReference type="SAM" id="Coils"/>
    </source>
</evidence>
<keyword evidence="1" id="KW-0175">Coiled coil</keyword>
<gene>
    <name evidence="2" type="ORF">RirG_176350</name>
</gene>
<dbReference type="AlphaFoldDB" id="A0A015J257"/>
<dbReference type="PANTHER" id="PTHR14187">
    <property type="entry name" value="ALPHA KINASE/ELONGATION FACTOR 2 KINASE"/>
    <property type="match status" value="1"/>
</dbReference>
<dbReference type="SUPFAM" id="SSF53067">
    <property type="entry name" value="Actin-like ATPase domain"/>
    <property type="match status" value="2"/>
</dbReference>
<keyword evidence="3" id="KW-1185">Reference proteome</keyword>
<dbReference type="PANTHER" id="PTHR14187:SF5">
    <property type="entry name" value="HEAT SHOCK 70 KDA PROTEIN 12A"/>
    <property type="match status" value="1"/>
</dbReference>
<accession>A0A015J257</accession>
<dbReference type="Proteomes" id="UP000022910">
    <property type="component" value="Unassembled WGS sequence"/>
</dbReference>
<dbReference type="InterPro" id="IPR043129">
    <property type="entry name" value="ATPase_NBD"/>
</dbReference>
<evidence type="ECO:0000313" key="3">
    <source>
        <dbReference type="Proteomes" id="UP000022910"/>
    </source>
</evidence>
<sequence length="648" mass="75300">MTNERSNSKTLLPDKHHEVVGKLEIGFNKLNNKFVNLLEEHQKIKQQYKILQEKNQEILFINSDLKEKNQEILRNNSDLKDQNQEILLINLNLRKEKEKILGINSDLKDQKQEILRINSNLENRFQIIKLMYSDLNEKHQEVLRKNSSLIEENKKILRINCDLKEKLEEFEKLQQYVLNLENQKNEEIQRLEIISENLEKNLMILEVDENDINIFKENESYNINNNFTINSNKGLEKDTKISYSNIKVVVGLDFGIKYSGFSYCHVANSKEICSNDMWPGDTIRLKTNTVLQYDEEFNNVVYWGAPALAKKPKRRQNSKENPPVKLCLGQHDDSMTILPIDYKKAITDFLREIGKVIKERIECCWPTANYFENVLLVIAVPAKKYTPKEMAIMEECVFHANLVKERDSIKLQFITESEAAALYLVKNISPNVGGTIMIVDCDKNIVEITIRTLIGNDRLGEVTARIGEYCGSAFIDKEFMRFLRERFGTCAIDQLKENYNGQLQYMVQKFCQHAKEPFTGGDPEFSYVVDIEDTAPNLIRYVSEETRKIMEDNQWIIDIEYNDIKKMFDPVIDKIIRLIHIQISNIQENRSTVCLIGEFSENKYLQNRIKEEFGHRVNEILVLTLPTATVARGAVTYGLSVIDGLSVI</sequence>
<proteinExistence type="predicted"/>
<dbReference type="OrthoDB" id="2382823at2759"/>
<name>A0A015J257_RHIIW</name>
<dbReference type="STRING" id="1432141.A0A015J257"/>
<dbReference type="EMBL" id="JEMT01025840">
    <property type="protein sequence ID" value="EXX60835.1"/>
    <property type="molecule type" value="Genomic_DNA"/>
</dbReference>